<gene>
    <name evidence="1" type="ORF">ECPE_LOCUS3284</name>
</gene>
<sequence>METPDTAKLDDGYVKDEAFGLTNSSNREVTIESDTKGVLGKPHVLACLAHFHGLDKSAGVQWSLRDRIIYPHTFPDQRSEPAWNNMMPSTSIRLSSLTGQMIDVTNRWINNHTLYSVLRISKLTPDFFGLWRCKKYSRNVFEPLVEGTFVLKAEVQEN</sequence>
<proteinExistence type="predicted"/>
<dbReference type="EMBL" id="UZAN01040258">
    <property type="protein sequence ID" value="VDP69011.1"/>
    <property type="molecule type" value="Genomic_DNA"/>
</dbReference>
<protein>
    <submittedName>
        <fullName evidence="3">Ig-like domain-containing protein</fullName>
    </submittedName>
</protein>
<evidence type="ECO:0000313" key="1">
    <source>
        <dbReference type="EMBL" id="VDP69011.1"/>
    </source>
</evidence>
<organism evidence="3">
    <name type="scientific">Echinostoma caproni</name>
    <dbReference type="NCBI Taxonomy" id="27848"/>
    <lineage>
        <taxon>Eukaryota</taxon>
        <taxon>Metazoa</taxon>
        <taxon>Spiralia</taxon>
        <taxon>Lophotrochozoa</taxon>
        <taxon>Platyhelminthes</taxon>
        <taxon>Trematoda</taxon>
        <taxon>Digenea</taxon>
        <taxon>Plagiorchiida</taxon>
        <taxon>Echinostomata</taxon>
        <taxon>Echinostomatoidea</taxon>
        <taxon>Echinostomatidae</taxon>
        <taxon>Echinostoma</taxon>
    </lineage>
</organism>
<dbReference type="OrthoDB" id="190835at2759"/>
<dbReference type="AlphaFoldDB" id="A0A183A8J9"/>
<keyword evidence="2" id="KW-1185">Reference proteome</keyword>
<accession>A0A183A8J9</accession>
<evidence type="ECO:0000313" key="3">
    <source>
        <dbReference type="WBParaSite" id="ECPE_0000328701-mRNA-1"/>
    </source>
</evidence>
<evidence type="ECO:0000313" key="2">
    <source>
        <dbReference type="Proteomes" id="UP000272942"/>
    </source>
</evidence>
<dbReference type="WBParaSite" id="ECPE_0000328701-mRNA-1">
    <property type="protein sequence ID" value="ECPE_0000328701-mRNA-1"/>
    <property type="gene ID" value="ECPE_0000328701"/>
</dbReference>
<reference evidence="3" key="1">
    <citation type="submission" date="2016-06" db="UniProtKB">
        <authorList>
            <consortium name="WormBaseParasite"/>
        </authorList>
    </citation>
    <scope>IDENTIFICATION</scope>
</reference>
<reference evidence="1 2" key="2">
    <citation type="submission" date="2018-11" db="EMBL/GenBank/DDBJ databases">
        <authorList>
            <consortium name="Pathogen Informatics"/>
        </authorList>
    </citation>
    <scope>NUCLEOTIDE SEQUENCE [LARGE SCALE GENOMIC DNA]</scope>
    <source>
        <strain evidence="1 2">Egypt</strain>
    </source>
</reference>
<name>A0A183A8J9_9TREM</name>
<dbReference type="Proteomes" id="UP000272942">
    <property type="component" value="Unassembled WGS sequence"/>
</dbReference>